<dbReference type="Gene3D" id="3.40.50.410">
    <property type="entry name" value="von Willebrand factor, type A domain"/>
    <property type="match status" value="1"/>
</dbReference>
<dbReference type="PANTHER" id="PTHR41248">
    <property type="entry name" value="NORD PROTEIN"/>
    <property type="match status" value="1"/>
</dbReference>
<dbReference type="SMART" id="SM00327">
    <property type="entry name" value="VWA"/>
    <property type="match status" value="1"/>
</dbReference>
<keyword evidence="3" id="KW-1185">Reference proteome</keyword>
<evidence type="ECO:0000259" key="1">
    <source>
        <dbReference type="PROSITE" id="PS50234"/>
    </source>
</evidence>
<dbReference type="RefSeq" id="WP_062661522.1">
    <property type="nucleotide sequence ID" value="NZ_FIZX01000001.1"/>
</dbReference>
<dbReference type="SUPFAM" id="SSF53300">
    <property type="entry name" value="vWA-like"/>
    <property type="match status" value="1"/>
</dbReference>
<dbReference type="OrthoDB" id="9758211at2"/>
<organism evidence="2 3">
    <name type="scientific">Grimontia celer</name>
    <dbReference type="NCBI Taxonomy" id="1796497"/>
    <lineage>
        <taxon>Bacteria</taxon>
        <taxon>Pseudomonadati</taxon>
        <taxon>Pseudomonadota</taxon>
        <taxon>Gammaproteobacteria</taxon>
        <taxon>Vibrionales</taxon>
        <taxon>Vibrionaceae</taxon>
        <taxon>Grimontia</taxon>
    </lineage>
</organism>
<dbReference type="EMBL" id="FIZX01000001">
    <property type="protein sequence ID" value="CZF78877.1"/>
    <property type="molecule type" value="Genomic_DNA"/>
</dbReference>
<accession>A0A128EWE0</accession>
<dbReference type="PANTHER" id="PTHR41248:SF1">
    <property type="entry name" value="NORD PROTEIN"/>
    <property type="match status" value="1"/>
</dbReference>
<dbReference type="InterPro" id="IPR002035">
    <property type="entry name" value="VWF_A"/>
</dbReference>
<dbReference type="Pfam" id="PF00092">
    <property type="entry name" value="VWA"/>
    <property type="match status" value="1"/>
</dbReference>
<dbReference type="Proteomes" id="UP000071641">
    <property type="component" value="Unassembled WGS sequence"/>
</dbReference>
<gene>
    <name evidence="2" type="ORF">GCE9029_01109</name>
</gene>
<proteinExistence type="predicted"/>
<evidence type="ECO:0000313" key="2">
    <source>
        <dbReference type="EMBL" id="CZF78877.1"/>
    </source>
</evidence>
<feature type="domain" description="VWFA" evidence="1">
    <location>
        <begin position="591"/>
        <end position="777"/>
    </location>
</feature>
<reference evidence="3" key="1">
    <citation type="submission" date="2016-02" db="EMBL/GenBank/DDBJ databases">
        <authorList>
            <person name="Rodrigo-Torres Lidia"/>
            <person name="Arahal R.David."/>
        </authorList>
    </citation>
    <scope>NUCLEOTIDE SEQUENCE [LARGE SCALE GENOMIC DNA]</scope>
    <source>
        <strain evidence="3">CECT 9029</strain>
    </source>
</reference>
<dbReference type="InterPro" id="IPR036465">
    <property type="entry name" value="vWFA_dom_sf"/>
</dbReference>
<dbReference type="CDD" id="cd01454">
    <property type="entry name" value="vWA_norD_type"/>
    <property type="match status" value="1"/>
</dbReference>
<evidence type="ECO:0000313" key="3">
    <source>
        <dbReference type="Proteomes" id="UP000071641"/>
    </source>
</evidence>
<name>A0A128EWE0_9GAMM</name>
<dbReference type="STRING" id="1796497.GCE9029_01109"/>
<dbReference type="PROSITE" id="PS50234">
    <property type="entry name" value="VWFA"/>
    <property type="match status" value="1"/>
</dbReference>
<dbReference type="InterPro" id="IPR051928">
    <property type="entry name" value="NorD/CobT"/>
</dbReference>
<dbReference type="AlphaFoldDB" id="A0A128EWE0"/>
<sequence>MDDKMRANKRRVEAQLLKKTDGLKLAFETGFHEAEALMSTIDLNEYLTAALSLFDKNQSDESISAFLLSVPNTHKFVSDSVTKDIKNTIVTLSEWLGSERLCQYLNTLPPVAERLCSKEGLNIYQKLVEELARTAPRCLKVFLTRSPSFLTSLPILGLRHWALIGAKSHANQIDSLNSYFTLTSPESQNIFQRQRRGTLFIDAQRQLNFYLRAIWGRDFFLRPRIIEVNNAENEQNSSPLCAIQSGTILLPDAMEARDPSNPTLSAKNLYRSSVTHAAAHLMFSRPVQHGDYSDIQRYCYGLIEDARVEALAIKDFPGLRQLWMPFHLDQVKKSNGEPYQLSLALLSGNAEDAPAHLTYVVNAFNTLLSMENSYEQEVHKDTLARRLASDIEISDGDNLHNQLCYRDDNTYLWFENGDEFYQWSLLSEPQVKRTVNVMEMVNEIDNELADDNAQEVWILESEFFRDGDPENVSMNELEGKQQISSPFYYPEWDYTANQNRPAWVTLTERSVKKGASTDIDKLIENRQSQLRKIKAIVEALQPKGLQRLRKQFEGDELDLDAAIDAMKEIRRGALPDMNIDQRLIRRERDLAVLVLLDLSQSTMDSLPGSHSDIRVLDVAQEATVMLANAIDGIGDPFAIHGFNSNGRSDVRYQRFKDFDEAYDDTTKSRLAVMEGGLSTRMGAALRHAKTYLAQQPQRKKLLLMISDGEPADIDSRDPLYLQADTKHAIDDVLMQGITPFCLTIDPDADSYVAQIFGEGHYSILDNASRLPDVLPNLFASITRTSS</sequence>
<protein>
    <submittedName>
        <fullName evidence="2">von Willebrand factor type A domain protein</fullName>
    </submittedName>
</protein>